<reference evidence="8 9" key="1">
    <citation type="journal article" date="2013" name="BMC Genomics">
        <title>Reconstruction of the lipid metabolism for the microalga Monoraphidium neglectum from its genome sequence reveals characteristics suitable for biofuel production.</title>
        <authorList>
            <person name="Bogen C."/>
            <person name="Al-Dilaimi A."/>
            <person name="Albersmeier A."/>
            <person name="Wichmann J."/>
            <person name="Grundmann M."/>
            <person name="Rupp O."/>
            <person name="Lauersen K.J."/>
            <person name="Blifernez-Klassen O."/>
            <person name="Kalinowski J."/>
            <person name="Goesmann A."/>
            <person name="Mussgnug J.H."/>
            <person name="Kruse O."/>
        </authorList>
    </citation>
    <scope>NUCLEOTIDE SEQUENCE [LARGE SCALE GENOMIC DNA]</scope>
    <source>
        <strain evidence="8 9">SAG 48.87</strain>
    </source>
</reference>
<dbReference type="Proteomes" id="UP000054498">
    <property type="component" value="Unassembled WGS sequence"/>
</dbReference>
<name>A0A0D2MS95_9CHLO</name>
<dbReference type="NCBIfam" id="TIGR01485">
    <property type="entry name" value="SPP_plant-cyano"/>
    <property type="match status" value="1"/>
</dbReference>
<dbReference type="GO" id="GO:0000287">
    <property type="term" value="F:magnesium ion binding"/>
    <property type="evidence" value="ECO:0007669"/>
    <property type="project" value="UniProtKB-UniRule"/>
</dbReference>
<comment type="similarity">
    <text evidence="3 6">Belongs to the sucrose phosphatase family.</text>
</comment>
<dbReference type="PANTHER" id="PTHR46521">
    <property type="entry name" value="SUCROSE-PHOSPHATASE 2-RELATED"/>
    <property type="match status" value="1"/>
</dbReference>
<dbReference type="InterPro" id="IPR006379">
    <property type="entry name" value="HAD-SF_hydro_IIB"/>
</dbReference>
<dbReference type="SFLD" id="SFLDG01140">
    <property type="entry name" value="C2.B:_Phosphomannomutase_and_P"/>
    <property type="match status" value="1"/>
</dbReference>
<dbReference type="KEGG" id="mng:MNEG_4690"/>
<evidence type="ECO:0000259" key="7">
    <source>
        <dbReference type="Pfam" id="PF05116"/>
    </source>
</evidence>
<evidence type="ECO:0000256" key="5">
    <source>
        <dbReference type="ARBA" id="ARBA00048036"/>
    </source>
</evidence>
<dbReference type="Pfam" id="PF05116">
    <property type="entry name" value="S6PP"/>
    <property type="match status" value="1"/>
</dbReference>
<evidence type="ECO:0000256" key="4">
    <source>
        <dbReference type="ARBA" id="ARBA00022801"/>
    </source>
</evidence>
<dbReference type="OrthoDB" id="531008at2759"/>
<dbReference type="InterPro" id="IPR012847">
    <property type="entry name" value="Sucrose_phosphatase_pln/cyn"/>
</dbReference>
<keyword evidence="6" id="KW-0460">Magnesium</keyword>
<dbReference type="InterPro" id="IPR051518">
    <property type="entry name" value="Sucrose_Phosphatase"/>
</dbReference>
<dbReference type="SUPFAM" id="SSF56784">
    <property type="entry name" value="HAD-like"/>
    <property type="match status" value="1"/>
</dbReference>
<dbReference type="RefSeq" id="XP_013902291.1">
    <property type="nucleotide sequence ID" value="XM_014046837.1"/>
</dbReference>
<dbReference type="UniPathway" id="UPA00371">
    <property type="reaction ID" value="UER00546"/>
</dbReference>
<dbReference type="GeneID" id="25737567"/>
<dbReference type="NCBIfam" id="TIGR01482">
    <property type="entry name" value="SPP-subfamily"/>
    <property type="match status" value="1"/>
</dbReference>
<dbReference type="SFLD" id="SFLDS00003">
    <property type="entry name" value="Haloacid_Dehalogenase"/>
    <property type="match status" value="1"/>
</dbReference>
<evidence type="ECO:0000256" key="2">
    <source>
        <dbReference type="ARBA" id="ARBA00005070"/>
    </source>
</evidence>
<sequence length="468" mass="48370">MLADVSIVLKGPGHPRFMLVSDLDHTMVQNKDPTHERLLQFNRLWTTHFAPDSLLVFSTGRSPNLFAELWDEAPLLTPDILICSVGTELFYRPPGGGPLVPDGSWEAELDKGWDRAAVLDIVARRPRLRPQPNSEQRRHKLSFHLEAGNVGEEDAAMLLEGLRSDLAAAGVAAKVVYSGGIDVDVLAQGAGKGKALEFLLAQLRGLDRWPPSGVQVNGDSGNDAELFTVPGVRGCVVANAHKELLEFYHQQQAQQAAGEDGGSKHAPRIVLATQPCAGGIVEALTAFGSISDAQAAAALASSDEIGAGSSGRPEAAAARAAAVALAPLQGGDTGALEAAAEAGATRATAEGGLVALGGGAATAAAEEPSQAGGGITWADAVAVREVGPGLFLANYQLWSFKEGSRDSGGALACSALLRVVGVNGSRDDAEGGEAAAVKLVHLHEGPLGYDLTATKAFRDLAVSQAATE</sequence>
<comment type="cofactor">
    <cofactor evidence="1 6">
        <name>Mg(2+)</name>
        <dbReference type="ChEBI" id="CHEBI:18420"/>
    </cofactor>
</comment>
<dbReference type="GO" id="GO:0005986">
    <property type="term" value="P:sucrose biosynthetic process"/>
    <property type="evidence" value="ECO:0007669"/>
    <property type="project" value="UniProtKB-UniRule"/>
</dbReference>
<keyword evidence="4 6" id="KW-0378">Hydrolase</keyword>
<dbReference type="EMBL" id="KK100882">
    <property type="protein sequence ID" value="KIZ03272.1"/>
    <property type="molecule type" value="Genomic_DNA"/>
</dbReference>
<organism evidence="8 9">
    <name type="scientific">Monoraphidium neglectum</name>
    <dbReference type="NCBI Taxonomy" id="145388"/>
    <lineage>
        <taxon>Eukaryota</taxon>
        <taxon>Viridiplantae</taxon>
        <taxon>Chlorophyta</taxon>
        <taxon>core chlorophytes</taxon>
        <taxon>Chlorophyceae</taxon>
        <taxon>CS clade</taxon>
        <taxon>Sphaeropleales</taxon>
        <taxon>Selenastraceae</taxon>
        <taxon>Monoraphidium</taxon>
    </lineage>
</organism>
<dbReference type="NCBIfam" id="TIGR01484">
    <property type="entry name" value="HAD-SF-IIB"/>
    <property type="match status" value="1"/>
</dbReference>
<feature type="domain" description="Sucrose phosphatase-like" evidence="7">
    <location>
        <begin position="16"/>
        <end position="287"/>
    </location>
</feature>
<evidence type="ECO:0000256" key="6">
    <source>
        <dbReference type="RuleBase" id="RU368007"/>
    </source>
</evidence>
<comment type="catalytic activity">
    <reaction evidence="5 6">
        <text>sucrose 6(F)-phosphate + H2O = sucrose + phosphate</text>
        <dbReference type="Rhea" id="RHEA:19289"/>
        <dbReference type="ChEBI" id="CHEBI:15377"/>
        <dbReference type="ChEBI" id="CHEBI:17992"/>
        <dbReference type="ChEBI" id="CHEBI:43474"/>
        <dbReference type="ChEBI" id="CHEBI:57723"/>
        <dbReference type="EC" id="3.1.3.24"/>
    </reaction>
</comment>
<dbReference type="Gene3D" id="3.90.1070.10">
    <property type="match status" value="1"/>
</dbReference>
<evidence type="ECO:0000256" key="3">
    <source>
        <dbReference type="ARBA" id="ARBA00007211"/>
    </source>
</evidence>
<dbReference type="PANTHER" id="PTHR46521:SF4">
    <property type="entry name" value="SUCROSE-PHOSPHATASE 2-RELATED"/>
    <property type="match status" value="1"/>
</dbReference>
<dbReference type="SFLD" id="SFLDG01141">
    <property type="entry name" value="C2.B.1:_Sucrose_Phosphatase_Li"/>
    <property type="match status" value="1"/>
</dbReference>
<dbReference type="EC" id="3.1.3.24" evidence="6"/>
<dbReference type="InterPro" id="IPR023214">
    <property type="entry name" value="HAD_sf"/>
</dbReference>
<dbReference type="GO" id="GO:0050307">
    <property type="term" value="F:sucrose-phosphate phosphatase activity"/>
    <property type="evidence" value="ECO:0007669"/>
    <property type="project" value="UniProtKB-UniRule"/>
</dbReference>
<keyword evidence="9" id="KW-1185">Reference proteome</keyword>
<gene>
    <name evidence="8" type="ORF">MNEG_4690</name>
</gene>
<dbReference type="InterPro" id="IPR036412">
    <property type="entry name" value="HAD-like_sf"/>
</dbReference>
<comment type="function">
    <text evidence="6">Catalyzes the final step of sucrose synthesis.</text>
</comment>
<dbReference type="Gene3D" id="3.40.50.1000">
    <property type="entry name" value="HAD superfamily/HAD-like"/>
    <property type="match status" value="1"/>
</dbReference>
<protein>
    <recommendedName>
        <fullName evidence="6">Sucrose-phosphatase</fullName>
        <ecNumber evidence="6">3.1.3.24</ecNumber>
    </recommendedName>
</protein>
<dbReference type="STRING" id="145388.A0A0D2MS95"/>
<evidence type="ECO:0000313" key="8">
    <source>
        <dbReference type="EMBL" id="KIZ03272.1"/>
    </source>
</evidence>
<dbReference type="AlphaFoldDB" id="A0A0D2MS95"/>
<accession>A0A0D2MS95</accession>
<evidence type="ECO:0000256" key="1">
    <source>
        <dbReference type="ARBA" id="ARBA00001946"/>
    </source>
</evidence>
<proteinExistence type="inferred from homology"/>
<comment type="pathway">
    <text evidence="2 6">Glycan biosynthesis; sucrose biosynthesis; sucrose from D-fructose 6-phosphate and UDP-alpha-D-glucose: step 2/2.</text>
</comment>
<evidence type="ECO:0000313" key="9">
    <source>
        <dbReference type="Proteomes" id="UP000054498"/>
    </source>
</evidence>
<dbReference type="InterPro" id="IPR006380">
    <property type="entry name" value="SPP-like_dom"/>
</dbReference>
<comment type="subunit">
    <text evidence="6">Homodimer.</text>
</comment>